<accession>A0A940DIY2</accession>
<proteinExistence type="predicted"/>
<gene>
    <name evidence="1" type="ORF">IAC51_03755</name>
</gene>
<dbReference type="NCBIfam" id="TIGR04183">
    <property type="entry name" value="Por_Secre_tail"/>
    <property type="match status" value="1"/>
</dbReference>
<dbReference type="AlphaFoldDB" id="A0A940DIY2"/>
<name>A0A940DIY2_9BACT</name>
<dbReference type="InterPro" id="IPR026444">
    <property type="entry name" value="Secre_tail"/>
</dbReference>
<dbReference type="Proteomes" id="UP000712007">
    <property type="component" value="Unassembled WGS sequence"/>
</dbReference>
<reference evidence="1" key="2">
    <citation type="journal article" date="2021" name="PeerJ">
        <title>Extensive microbial diversity within the chicken gut microbiome revealed by metagenomics and culture.</title>
        <authorList>
            <person name="Gilroy R."/>
            <person name="Ravi A."/>
            <person name="Getino M."/>
            <person name="Pursley I."/>
            <person name="Horton D.L."/>
            <person name="Alikhan N.F."/>
            <person name="Baker D."/>
            <person name="Gharbi K."/>
            <person name="Hall N."/>
            <person name="Watson M."/>
            <person name="Adriaenssens E.M."/>
            <person name="Foster-Nyarko E."/>
            <person name="Jarju S."/>
            <person name="Secka A."/>
            <person name="Antonio M."/>
            <person name="Oren A."/>
            <person name="Chaudhuri R.R."/>
            <person name="La Ragione R."/>
            <person name="Hildebrand F."/>
            <person name="Pallen M.J."/>
        </authorList>
    </citation>
    <scope>NUCLEOTIDE SEQUENCE</scope>
    <source>
        <strain evidence="1">3924</strain>
    </source>
</reference>
<evidence type="ECO:0000313" key="2">
    <source>
        <dbReference type="Proteomes" id="UP000712007"/>
    </source>
</evidence>
<protein>
    <submittedName>
        <fullName evidence="1">T9SS type A sorting domain-containing protein</fullName>
    </submittedName>
</protein>
<feature type="non-terminal residue" evidence="1">
    <location>
        <position position="1"/>
    </location>
</feature>
<organism evidence="1 2">
    <name type="scientific">Candidatus Aphodosoma intestinipullorum</name>
    <dbReference type="NCBI Taxonomy" id="2840674"/>
    <lineage>
        <taxon>Bacteria</taxon>
        <taxon>Pseudomonadati</taxon>
        <taxon>Bacteroidota</taxon>
        <taxon>Bacteroidia</taxon>
        <taxon>Bacteroidales</taxon>
        <taxon>Candidatus Aphodosoma</taxon>
    </lineage>
</organism>
<dbReference type="EMBL" id="JADIMV010000061">
    <property type="protein sequence ID" value="MBO8439745.1"/>
    <property type="molecule type" value="Genomic_DNA"/>
</dbReference>
<reference evidence="1" key="1">
    <citation type="submission" date="2020-10" db="EMBL/GenBank/DDBJ databases">
        <authorList>
            <person name="Gilroy R."/>
        </authorList>
    </citation>
    <scope>NUCLEOTIDE SEQUENCE</scope>
    <source>
        <strain evidence="1">3924</strain>
    </source>
</reference>
<sequence>YDEYGFSTDMGGIQKQKFAFGDGRCDSVVYLDLKVIPVPTSVTTVTICQGQKYQWNGRELERSGEYTDTLQATSCDCDSVATLLLTVTDAEVTQIEETVCHDGSFDFGGRTLTESGVYRDTVTDESGCMAITELTLTVLPDYRRSYTAYFCAGTTYSDENFQGVTEEGTYTNPLTSTVGGCDSTVTITLIALGGDTVRVTDSITTEELPYTIDGTDITYEAGTEPGTYTDTVEISVSTEAGECSDVLIHTLVIDDVTAFNAAEVKELILTPNPVRVHESVMVHLELTPEEREGLTVQVFSSTGSLMRQFTPDGEPITIDGLDAAGVYMVRIVDGLGKVYTGKVIVR</sequence>
<comment type="caution">
    <text evidence="1">The sequence shown here is derived from an EMBL/GenBank/DDBJ whole genome shotgun (WGS) entry which is preliminary data.</text>
</comment>
<evidence type="ECO:0000313" key="1">
    <source>
        <dbReference type="EMBL" id="MBO8439745.1"/>
    </source>
</evidence>